<accession>A0A4Y6PUI9</accession>
<name>A0A4Y6PUI9_PERCE</name>
<sequence>MSNALSKLLAAGLLVAFGVFVPASSQAEGLALGAKVGGNWSLLSKPSDPAGEPSLLSGSAFDGMGFLVGGTVHYPLVETQGAVLEFEGGLLFSRHSAMGFEQDPETGNRRDVTLQANMLRVPLLVHLRRGTADTPASGFRLGVGLEPMLGLQSGAIVDPGPEKLHTTPTSHLGATVALGFDYQANPQLSIPLEFRATWDPFVADNTVERFDDFNTSNDPGNYQVAYNWQLFFMTGVRWQL</sequence>
<dbReference type="Proteomes" id="UP000315995">
    <property type="component" value="Chromosome"/>
</dbReference>
<evidence type="ECO:0000313" key="4">
    <source>
        <dbReference type="EMBL" id="QDG52006.1"/>
    </source>
</evidence>
<proteinExistence type="predicted"/>
<dbReference type="AlphaFoldDB" id="A0A4Y6PUI9"/>
<gene>
    <name evidence="4" type="ORF">FIV42_15035</name>
</gene>
<accession>A0A5B8Y7U7</accession>
<dbReference type="SUPFAM" id="SSF56925">
    <property type="entry name" value="OMPA-like"/>
    <property type="match status" value="1"/>
</dbReference>
<evidence type="ECO:0000256" key="1">
    <source>
        <dbReference type="ARBA" id="ARBA00022729"/>
    </source>
</evidence>
<protein>
    <recommendedName>
        <fullName evidence="3">Outer membrane protein beta-barrel domain-containing protein</fullName>
    </recommendedName>
</protein>
<feature type="signal peptide" evidence="2">
    <location>
        <begin position="1"/>
        <end position="27"/>
    </location>
</feature>
<evidence type="ECO:0000259" key="3">
    <source>
        <dbReference type="Pfam" id="PF13505"/>
    </source>
</evidence>
<dbReference type="OrthoDB" id="5506322at2"/>
<dbReference type="InterPro" id="IPR027385">
    <property type="entry name" value="Beta-barrel_OMP"/>
</dbReference>
<evidence type="ECO:0000256" key="2">
    <source>
        <dbReference type="SAM" id="SignalP"/>
    </source>
</evidence>
<keyword evidence="5" id="KW-1185">Reference proteome</keyword>
<reference evidence="4 5" key="1">
    <citation type="submission" date="2019-06" db="EMBL/GenBank/DDBJ databases">
        <title>Persicimonas caeni gen. nov., sp. nov., a predatory bacterium isolated from solar saltern.</title>
        <authorList>
            <person name="Wang S."/>
        </authorList>
    </citation>
    <scope>NUCLEOTIDE SEQUENCE [LARGE SCALE GENOMIC DNA]</scope>
    <source>
        <strain evidence="4 5">YN101</strain>
    </source>
</reference>
<feature type="chain" id="PRO_5030106471" description="Outer membrane protein beta-barrel domain-containing protein" evidence="2">
    <location>
        <begin position="28"/>
        <end position="240"/>
    </location>
</feature>
<organism evidence="4 5">
    <name type="scientific">Persicimonas caeni</name>
    <dbReference type="NCBI Taxonomy" id="2292766"/>
    <lineage>
        <taxon>Bacteria</taxon>
        <taxon>Deltaproteobacteria</taxon>
        <taxon>Bradymonadales</taxon>
        <taxon>Bradymonadaceae</taxon>
        <taxon>Persicimonas</taxon>
    </lineage>
</organism>
<dbReference type="Pfam" id="PF13505">
    <property type="entry name" value="OMP_b-brl"/>
    <property type="match status" value="1"/>
</dbReference>
<keyword evidence="1 2" id="KW-0732">Signal</keyword>
<feature type="domain" description="Outer membrane protein beta-barrel" evidence="3">
    <location>
        <begin position="14"/>
        <end position="199"/>
    </location>
</feature>
<evidence type="ECO:0000313" key="5">
    <source>
        <dbReference type="Proteomes" id="UP000315995"/>
    </source>
</evidence>
<dbReference type="InterPro" id="IPR011250">
    <property type="entry name" value="OMP/PagP_B-barrel"/>
</dbReference>
<dbReference type="RefSeq" id="WP_141198483.1">
    <property type="nucleotide sequence ID" value="NZ_CP041186.1"/>
</dbReference>
<dbReference type="EMBL" id="CP041186">
    <property type="protein sequence ID" value="QDG52006.1"/>
    <property type="molecule type" value="Genomic_DNA"/>
</dbReference>